<dbReference type="Pfam" id="PF22491">
    <property type="entry name" value="DUF6988"/>
    <property type="match status" value="1"/>
</dbReference>
<dbReference type="Proteomes" id="UP001595617">
    <property type="component" value="Unassembled WGS sequence"/>
</dbReference>
<gene>
    <name evidence="1" type="ORF">ACFOOG_14195</name>
</gene>
<reference evidence="2" key="1">
    <citation type="journal article" date="2019" name="Int. J. Syst. Evol. Microbiol.">
        <title>The Global Catalogue of Microorganisms (GCM) 10K type strain sequencing project: providing services to taxonomists for standard genome sequencing and annotation.</title>
        <authorList>
            <consortium name="The Broad Institute Genomics Platform"/>
            <consortium name="The Broad Institute Genome Sequencing Center for Infectious Disease"/>
            <person name="Wu L."/>
            <person name="Ma J."/>
        </authorList>
    </citation>
    <scope>NUCLEOTIDE SEQUENCE [LARGE SCALE GENOMIC DNA]</scope>
    <source>
        <strain evidence="2">IBRC 10765</strain>
    </source>
</reference>
<sequence>MRIANNVQEHRKLQRWFDQQLSELPYPNSSRNRLACACFDMVLEHYKAITELINLKLPGSAFSLSRLLFESCIRGVWLHRCATDGDLIRYERDKLDKKMFALIADVEETEGFEDKIFSKAK</sequence>
<keyword evidence="2" id="KW-1185">Reference proteome</keyword>
<accession>A0ABV8A0T1</accession>
<evidence type="ECO:0000313" key="2">
    <source>
        <dbReference type="Proteomes" id="UP001595617"/>
    </source>
</evidence>
<comment type="caution">
    <text evidence="1">The sequence shown here is derived from an EMBL/GenBank/DDBJ whole genome shotgun (WGS) entry which is preliminary data.</text>
</comment>
<proteinExistence type="predicted"/>
<dbReference type="RefSeq" id="WP_380697822.1">
    <property type="nucleotide sequence ID" value="NZ_JBHRYR010000004.1"/>
</dbReference>
<dbReference type="EMBL" id="JBHRYR010000004">
    <property type="protein sequence ID" value="MFC3853990.1"/>
    <property type="molecule type" value="Genomic_DNA"/>
</dbReference>
<name>A0ABV8A0T1_9GAMM</name>
<evidence type="ECO:0000313" key="1">
    <source>
        <dbReference type="EMBL" id="MFC3853990.1"/>
    </source>
</evidence>
<dbReference type="InterPro" id="IPR054257">
    <property type="entry name" value="DUF6988"/>
</dbReference>
<protein>
    <submittedName>
        <fullName evidence="1">DUF6988 family protein</fullName>
    </submittedName>
</protein>
<organism evidence="1 2">
    <name type="scientific">Saccharospirillum mangrovi</name>
    <dbReference type="NCBI Taxonomy" id="2161747"/>
    <lineage>
        <taxon>Bacteria</taxon>
        <taxon>Pseudomonadati</taxon>
        <taxon>Pseudomonadota</taxon>
        <taxon>Gammaproteobacteria</taxon>
        <taxon>Oceanospirillales</taxon>
        <taxon>Saccharospirillaceae</taxon>
        <taxon>Saccharospirillum</taxon>
    </lineage>
</organism>